<name>A0AAN8FL09_TRICO</name>
<proteinExistence type="predicted"/>
<comment type="caution">
    <text evidence="3">The sequence shown here is derived from an EMBL/GenBank/DDBJ whole genome shotgun (WGS) entry which is preliminary data.</text>
</comment>
<organism evidence="3 4">
    <name type="scientific">Trichostrongylus colubriformis</name>
    <name type="common">Black scour worm</name>
    <dbReference type="NCBI Taxonomy" id="6319"/>
    <lineage>
        <taxon>Eukaryota</taxon>
        <taxon>Metazoa</taxon>
        <taxon>Ecdysozoa</taxon>
        <taxon>Nematoda</taxon>
        <taxon>Chromadorea</taxon>
        <taxon>Rhabditida</taxon>
        <taxon>Rhabditina</taxon>
        <taxon>Rhabditomorpha</taxon>
        <taxon>Strongyloidea</taxon>
        <taxon>Trichostrongylidae</taxon>
        <taxon>Trichostrongylus</taxon>
    </lineage>
</organism>
<sequence>MRKDRFTWLMIVCFCAYFFMILYLILQRQDVYVVYGNYFHLKKSGKMGEMVDETTSFPDDTEEPLSSVESMVTETEDKYELLFEVESKFENVTFYGEEILTFGNISLKERMTCNFNRSERPRLILAPIDSGTLDGCPEWNCKIEHNFEKLDVFDAIVTISSSVRQRYDQYIVFFSQESPYHIWLYDKQQDYNMSLGYRRDSPVASPYGYTVKLAKRSRLTYSVCNFCFIKKNVNKCVRTRM</sequence>
<evidence type="ECO:0000259" key="2">
    <source>
        <dbReference type="Pfam" id="PF17039"/>
    </source>
</evidence>
<dbReference type="SUPFAM" id="SSF53756">
    <property type="entry name" value="UDP-Glycosyltransferase/glycogen phosphorylase"/>
    <property type="match status" value="1"/>
</dbReference>
<keyword evidence="1" id="KW-0812">Transmembrane</keyword>
<evidence type="ECO:0000313" key="4">
    <source>
        <dbReference type="Proteomes" id="UP001331761"/>
    </source>
</evidence>
<feature type="transmembrane region" description="Helical" evidence="1">
    <location>
        <begin position="6"/>
        <end position="26"/>
    </location>
</feature>
<dbReference type="EMBL" id="WIXE01005597">
    <property type="protein sequence ID" value="KAK5982041.1"/>
    <property type="molecule type" value="Genomic_DNA"/>
</dbReference>
<evidence type="ECO:0000313" key="3">
    <source>
        <dbReference type="EMBL" id="KAK5982041.1"/>
    </source>
</evidence>
<evidence type="ECO:0000256" key="1">
    <source>
        <dbReference type="SAM" id="Phobius"/>
    </source>
</evidence>
<keyword evidence="4" id="KW-1185">Reference proteome</keyword>
<dbReference type="Proteomes" id="UP001331761">
    <property type="component" value="Unassembled WGS sequence"/>
</dbReference>
<dbReference type="AlphaFoldDB" id="A0AAN8FL09"/>
<feature type="domain" description="Fucosyltransferase N-terminal" evidence="2">
    <location>
        <begin position="133"/>
        <end position="208"/>
    </location>
</feature>
<gene>
    <name evidence="3" type="ORF">GCK32_011984</name>
</gene>
<reference evidence="3 4" key="1">
    <citation type="submission" date="2019-10" db="EMBL/GenBank/DDBJ databases">
        <title>Assembly and Annotation for the nematode Trichostrongylus colubriformis.</title>
        <authorList>
            <person name="Martin J."/>
        </authorList>
    </citation>
    <scope>NUCLEOTIDE SEQUENCE [LARGE SCALE GENOMIC DNA]</scope>
    <source>
        <strain evidence="3">G859</strain>
        <tissue evidence="3">Whole worm</tissue>
    </source>
</reference>
<accession>A0AAN8FL09</accession>
<keyword evidence="1" id="KW-1133">Transmembrane helix</keyword>
<keyword evidence="1" id="KW-0472">Membrane</keyword>
<protein>
    <recommendedName>
        <fullName evidence="2">Fucosyltransferase N-terminal domain-containing protein</fullName>
    </recommendedName>
</protein>
<dbReference type="Pfam" id="PF17039">
    <property type="entry name" value="Glyco_tran_10_N"/>
    <property type="match status" value="1"/>
</dbReference>
<dbReference type="InterPro" id="IPR031481">
    <property type="entry name" value="Glyco_tran_10_N"/>
</dbReference>